<evidence type="ECO:0000313" key="2">
    <source>
        <dbReference type="EMBL" id="KAF4027376.1"/>
    </source>
</evidence>
<accession>A0A833RX68</accession>
<sequence length="177" mass="20388">MGDKVKGNFPGLSNVAKLAADFSPLTQKVAFRLWLQQRASPTHVFDVLHKNILKNMGTNLEKNTALLDWLRYTVAYREKPGNSKLYRDEEIYLRLLKLGPESTLAFFFQSLRRIPDLKQVGENLQIAQYKLWLRLGMGPDDVANSLGITHMLESGKVMSDPRFIIYFGFVEVWLRKI</sequence>
<keyword evidence="5" id="KW-1185">Reference proteome</keyword>
<dbReference type="EMBL" id="WSZM01000166">
    <property type="protein sequence ID" value="KAF4039778.1"/>
    <property type="molecule type" value="Genomic_DNA"/>
</dbReference>
<evidence type="ECO:0000313" key="4">
    <source>
        <dbReference type="EMBL" id="KAF4132992.1"/>
    </source>
</evidence>
<protein>
    <recommendedName>
        <fullName evidence="1">RXLR phytopathogen effector protein WY-domain domain-containing protein</fullName>
    </recommendedName>
</protein>
<dbReference type="EMBL" id="WSZM01001486">
    <property type="protein sequence ID" value="KAF4027376.1"/>
    <property type="molecule type" value="Genomic_DNA"/>
</dbReference>
<name>A0A833RX68_PHYIN</name>
<dbReference type="Pfam" id="PF18634">
    <property type="entry name" value="RXLR_WY"/>
    <property type="match status" value="1"/>
</dbReference>
<gene>
    <name evidence="3" type="ORF">GN244_ATG08063</name>
    <name evidence="2" type="ORF">GN244_ATG21021</name>
    <name evidence="4" type="ORF">GN958_ATG17748</name>
</gene>
<feature type="domain" description="RXLR phytopathogen effector protein WY-domain" evidence="1">
    <location>
        <begin position="75"/>
        <end position="125"/>
    </location>
</feature>
<organism evidence="2 5">
    <name type="scientific">Phytophthora infestans</name>
    <name type="common">Potato late blight agent</name>
    <name type="synonym">Botrytis infestans</name>
    <dbReference type="NCBI Taxonomy" id="4787"/>
    <lineage>
        <taxon>Eukaryota</taxon>
        <taxon>Sar</taxon>
        <taxon>Stramenopiles</taxon>
        <taxon>Oomycota</taxon>
        <taxon>Peronosporomycetes</taxon>
        <taxon>Peronosporales</taxon>
        <taxon>Peronosporaceae</taxon>
        <taxon>Phytophthora</taxon>
    </lineage>
</organism>
<evidence type="ECO:0000313" key="3">
    <source>
        <dbReference type="EMBL" id="KAF4039778.1"/>
    </source>
</evidence>
<dbReference type="AlphaFoldDB" id="A0A833RX68"/>
<dbReference type="InterPro" id="IPR040786">
    <property type="entry name" value="RXLR_WY"/>
</dbReference>
<dbReference type="Proteomes" id="UP000602510">
    <property type="component" value="Unassembled WGS sequence"/>
</dbReference>
<dbReference type="Proteomes" id="UP000704712">
    <property type="component" value="Unassembled WGS sequence"/>
</dbReference>
<reference evidence="2" key="1">
    <citation type="submission" date="2020-04" db="EMBL/GenBank/DDBJ databases">
        <title>Hybrid Assembly of Korean Phytophthora infestans isolates.</title>
        <authorList>
            <person name="Prokchorchik M."/>
            <person name="Lee Y."/>
            <person name="Seo J."/>
            <person name="Cho J.-H."/>
            <person name="Park Y.-E."/>
            <person name="Jang D.-C."/>
            <person name="Im J.-S."/>
            <person name="Choi J.-G."/>
            <person name="Park H.-J."/>
            <person name="Lee G.-B."/>
            <person name="Lee Y.-G."/>
            <person name="Hong S.-Y."/>
            <person name="Cho K."/>
            <person name="Sohn K.H."/>
        </authorList>
    </citation>
    <scope>NUCLEOTIDE SEQUENCE</scope>
    <source>
        <strain evidence="2">KR_1_A1</strain>
        <strain evidence="4">KR_2_A2</strain>
    </source>
</reference>
<proteinExistence type="predicted"/>
<evidence type="ECO:0000313" key="5">
    <source>
        <dbReference type="Proteomes" id="UP000602510"/>
    </source>
</evidence>
<dbReference type="EMBL" id="JAACNO010002467">
    <property type="protein sequence ID" value="KAF4132992.1"/>
    <property type="molecule type" value="Genomic_DNA"/>
</dbReference>
<comment type="caution">
    <text evidence="2">The sequence shown here is derived from an EMBL/GenBank/DDBJ whole genome shotgun (WGS) entry which is preliminary data.</text>
</comment>
<evidence type="ECO:0000259" key="1">
    <source>
        <dbReference type="Pfam" id="PF18634"/>
    </source>
</evidence>